<reference evidence="1" key="1">
    <citation type="submission" date="2018-01" db="EMBL/GenBank/DDBJ databases">
        <authorList>
            <person name="Regsiter A."/>
            <person name="William W."/>
        </authorList>
    </citation>
    <scope>NUCLEOTIDE SEQUENCE</scope>
    <source>
        <strain evidence="1">TRIP AH-1</strain>
    </source>
</reference>
<name>A0A445MSI3_9BACT</name>
<organism evidence="1">
    <name type="scientific">uncultured Desulfobacterium sp</name>
    <dbReference type="NCBI Taxonomy" id="201089"/>
    <lineage>
        <taxon>Bacteria</taxon>
        <taxon>Pseudomonadati</taxon>
        <taxon>Thermodesulfobacteriota</taxon>
        <taxon>Desulfobacteria</taxon>
        <taxon>Desulfobacterales</taxon>
        <taxon>Desulfobacteriaceae</taxon>
        <taxon>Desulfobacterium</taxon>
        <taxon>environmental samples</taxon>
    </lineage>
</organism>
<accession>A0A445MSI3</accession>
<dbReference type="EMBL" id="OJIN01000039">
    <property type="protein sequence ID" value="SPD72389.1"/>
    <property type="molecule type" value="Genomic_DNA"/>
</dbReference>
<dbReference type="AlphaFoldDB" id="A0A445MSI3"/>
<dbReference type="CDD" id="cd16329">
    <property type="entry name" value="LolA_like"/>
    <property type="match status" value="1"/>
</dbReference>
<proteinExistence type="predicted"/>
<dbReference type="Pfam" id="PF07044">
    <property type="entry name" value="DUF1329"/>
    <property type="match status" value="1"/>
</dbReference>
<gene>
    <name evidence="1" type="ORF">PITCH_A1330002</name>
</gene>
<dbReference type="InterPro" id="IPR010752">
    <property type="entry name" value="DUF1329"/>
</dbReference>
<dbReference type="Gene3D" id="2.50.20.10">
    <property type="entry name" value="Lipoprotein localisation LolA/LolB/LppX"/>
    <property type="match status" value="1"/>
</dbReference>
<evidence type="ECO:0000313" key="1">
    <source>
        <dbReference type="EMBL" id="SPD72389.1"/>
    </source>
</evidence>
<evidence type="ECO:0008006" key="2">
    <source>
        <dbReference type="Google" id="ProtNLM"/>
    </source>
</evidence>
<protein>
    <recommendedName>
        <fullName evidence="2">DUF1329 domain-containing protein</fullName>
    </recommendedName>
</protein>
<sequence length="425" mass="50040">MITLKRVHFITAFLLVVLLPVFPWAEELPPYQKYEGPIKPGVVITKENWDTYLPELEKLLPPSRLQWYGIGVKEGLVTMPIVEITPIPKMKGYVEATRKYAGTARVGPDNQLYDWVAGMPFPEPRNAQEIAWNFYTDLSRPQPAEDLLFHSEFLLFDGTKYEKRFVWDLCARRYHGRTDIPPLGDMPQFTENGISYKESIVIYEPNEVRGFSQLRIRYWDVNKEDECYAYLPAVRRVRRLTGSDITDPLLGSDCIPDDFQVMRQKLDSRMRFRVLEHRDFMVPRSYIGWEDRPSYEYTKHGPCFQVEWEIRPHWVMEVMINNPDYPYSKRILYIDSTPFPEGFYCLYWGEEYDQNGRMWKANGNGAPAFSELGMSNLYLWMYMNCLTNHYTVMAGYPTYVKDFKETIPLKEDEAFTIKGLLKKAQ</sequence>